<accession>A0ABW3XU23</accession>
<reference evidence="2" key="1">
    <citation type="journal article" date="2019" name="Int. J. Syst. Evol. Microbiol.">
        <title>The Global Catalogue of Microorganisms (GCM) 10K type strain sequencing project: providing services to taxonomists for standard genome sequencing and annotation.</title>
        <authorList>
            <consortium name="The Broad Institute Genomics Platform"/>
            <consortium name="The Broad Institute Genome Sequencing Center for Infectious Disease"/>
            <person name="Wu L."/>
            <person name="Ma J."/>
        </authorList>
    </citation>
    <scope>NUCLEOTIDE SEQUENCE [LARGE SCALE GENOMIC DNA]</scope>
    <source>
        <strain evidence="2">CGMCC 4.7020</strain>
    </source>
</reference>
<gene>
    <name evidence="1" type="ORF">ACFQ5X_45895</name>
</gene>
<proteinExistence type="predicted"/>
<protein>
    <submittedName>
        <fullName evidence="1">Uncharacterized protein</fullName>
    </submittedName>
</protein>
<keyword evidence="2" id="KW-1185">Reference proteome</keyword>
<dbReference type="Proteomes" id="UP001597058">
    <property type="component" value="Unassembled WGS sequence"/>
</dbReference>
<evidence type="ECO:0000313" key="1">
    <source>
        <dbReference type="EMBL" id="MFD1313064.1"/>
    </source>
</evidence>
<evidence type="ECO:0000313" key="2">
    <source>
        <dbReference type="Proteomes" id="UP001597058"/>
    </source>
</evidence>
<dbReference type="EMBL" id="JBHTMM010000156">
    <property type="protein sequence ID" value="MFD1313064.1"/>
    <property type="molecule type" value="Genomic_DNA"/>
</dbReference>
<name>A0ABW3XU23_9ACTN</name>
<comment type="caution">
    <text evidence="1">The sequence shown here is derived from an EMBL/GenBank/DDBJ whole genome shotgun (WGS) entry which is preliminary data.</text>
</comment>
<sequence>MKTADRERHRADLDGYDVIATSSSDGRLASLVRVRHALPPDADHRTPTLE</sequence>
<dbReference type="RefSeq" id="WP_381233717.1">
    <property type="nucleotide sequence ID" value="NZ_JBHSKH010000012.1"/>
</dbReference>
<organism evidence="1 2">
    <name type="scientific">Streptomyces kaempferi</name>
    <dbReference type="NCBI Taxonomy" id="333725"/>
    <lineage>
        <taxon>Bacteria</taxon>
        <taxon>Bacillati</taxon>
        <taxon>Actinomycetota</taxon>
        <taxon>Actinomycetes</taxon>
        <taxon>Kitasatosporales</taxon>
        <taxon>Streptomycetaceae</taxon>
        <taxon>Streptomyces</taxon>
    </lineage>
</organism>